<keyword evidence="3" id="KW-1185">Reference proteome</keyword>
<dbReference type="OrthoDB" id="3478924at2"/>
<dbReference type="EMBL" id="SMTL01000006">
    <property type="protein sequence ID" value="TDK31837.1"/>
    <property type="molecule type" value="Genomic_DNA"/>
</dbReference>
<evidence type="ECO:0000313" key="2">
    <source>
        <dbReference type="EMBL" id="TDK31837.1"/>
    </source>
</evidence>
<dbReference type="Pfam" id="PF02211">
    <property type="entry name" value="NHase_beta_C"/>
    <property type="match status" value="1"/>
</dbReference>
<dbReference type="RefSeq" id="WP_133317838.1">
    <property type="nucleotide sequence ID" value="NZ_SMTL01000006.1"/>
</dbReference>
<dbReference type="SUPFAM" id="SSF50090">
    <property type="entry name" value="Electron transport accessory proteins"/>
    <property type="match status" value="1"/>
</dbReference>
<proteinExistence type="predicted"/>
<protein>
    <submittedName>
        <fullName evidence="2">Nitrile hydratase subunit beta</fullName>
    </submittedName>
</protein>
<organism evidence="2 3">
    <name type="scientific">Rhizobium deserti</name>
    <dbReference type="NCBI Taxonomy" id="2547961"/>
    <lineage>
        <taxon>Bacteria</taxon>
        <taxon>Pseudomonadati</taxon>
        <taxon>Pseudomonadota</taxon>
        <taxon>Alphaproteobacteria</taxon>
        <taxon>Hyphomicrobiales</taxon>
        <taxon>Rhizobiaceae</taxon>
        <taxon>Rhizobium/Agrobacterium group</taxon>
        <taxon>Rhizobium</taxon>
    </lineage>
</organism>
<reference evidence="2 3" key="1">
    <citation type="submission" date="2019-03" db="EMBL/GenBank/DDBJ databases">
        <title>Rhizobium sp. nov., an bacterium isolated from biocrust in Mu Us Desert.</title>
        <authorList>
            <person name="Lixiong L."/>
        </authorList>
    </citation>
    <scope>NUCLEOTIDE SEQUENCE [LARGE SCALE GENOMIC DNA]</scope>
    <source>
        <strain evidence="2 3">SPY-1</strain>
    </source>
</reference>
<dbReference type="InterPro" id="IPR008990">
    <property type="entry name" value="Elect_transpt_acc-like_dom_sf"/>
</dbReference>
<dbReference type="InterPro" id="IPR024690">
    <property type="entry name" value="CN_hydtase_beta_dom_C"/>
</dbReference>
<dbReference type="AlphaFoldDB" id="A0A4R5UAH9"/>
<dbReference type="Proteomes" id="UP000295238">
    <property type="component" value="Unassembled WGS sequence"/>
</dbReference>
<feature type="domain" description="Nitrile hydratase beta subunit" evidence="1">
    <location>
        <begin position="22"/>
        <end position="114"/>
    </location>
</feature>
<accession>A0A4R5UAH9</accession>
<evidence type="ECO:0000313" key="3">
    <source>
        <dbReference type="Proteomes" id="UP000295238"/>
    </source>
</evidence>
<gene>
    <name evidence="2" type="ORF">E2F50_19440</name>
</gene>
<evidence type="ECO:0000259" key="1">
    <source>
        <dbReference type="Pfam" id="PF02211"/>
    </source>
</evidence>
<dbReference type="Gene3D" id="2.30.30.50">
    <property type="match status" value="1"/>
</dbReference>
<comment type="caution">
    <text evidence="2">The sequence shown here is derived from an EMBL/GenBank/DDBJ whole genome shotgun (WGS) entry which is preliminary data.</text>
</comment>
<name>A0A4R5UAH9_9HYPH</name>
<sequence length="118" mass="13142">MEGSLLAKIEKISGVVPAEGEVPVFNEGDTVVIATRSPIGHYRMPTYLRGKIGKIEAIMRQMAVDNEEEGYGRNAGSKGHYYRVAIPMTEIWPDYIGSANDGLRIEIFENWLEKPSDV</sequence>